<dbReference type="SMART" id="SM00419">
    <property type="entry name" value="HTH_CRP"/>
    <property type="match status" value="1"/>
</dbReference>
<dbReference type="Pfam" id="PF13545">
    <property type="entry name" value="HTH_Crp_2"/>
    <property type="match status" value="1"/>
</dbReference>
<proteinExistence type="predicted"/>
<evidence type="ECO:0000256" key="2">
    <source>
        <dbReference type="ARBA" id="ARBA00023125"/>
    </source>
</evidence>
<dbReference type="PROSITE" id="PS50042">
    <property type="entry name" value="CNMP_BINDING_3"/>
    <property type="match status" value="1"/>
</dbReference>
<dbReference type="Gene3D" id="2.60.120.10">
    <property type="entry name" value="Jelly Rolls"/>
    <property type="match status" value="1"/>
</dbReference>
<feature type="domain" description="Cyclic nucleotide-binding" evidence="5">
    <location>
        <begin position="17"/>
        <end position="104"/>
    </location>
</feature>
<dbReference type="SUPFAM" id="SSF46785">
    <property type="entry name" value="Winged helix' DNA-binding domain"/>
    <property type="match status" value="1"/>
</dbReference>
<dbReference type="InterPro" id="IPR018490">
    <property type="entry name" value="cNMP-bd_dom_sf"/>
</dbReference>
<dbReference type="Proteomes" id="UP000295658">
    <property type="component" value="Unassembled WGS sequence"/>
</dbReference>
<evidence type="ECO:0000259" key="5">
    <source>
        <dbReference type="PROSITE" id="PS50042"/>
    </source>
</evidence>
<dbReference type="PANTHER" id="PTHR24567:SF74">
    <property type="entry name" value="HTH-TYPE TRANSCRIPTIONAL REGULATOR ARCR"/>
    <property type="match status" value="1"/>
</dbReference>
<evidence type="ECO:0000313" key="7">
    <source>
        <dbReference type="EMBL" id="TCL51040.1"/>
    </source>
</evidence>
<keyword evidence="3" id="KW-0010">Activator</keyword>
<keyword evidence="2" id="KW-0238">DNA-binding</keyword>
<evidence type="ECO:0000256" key="1">
    <source>
        <dbReference type="ARBA" id="ARBA00023015"/>
    </source>
</evidence>
<name>A0A4R1QJ57_9BACL</name>
<evidence type="ECO:0000256" key="3">
    <source>
        <dbReference type="ARBA" id="ARBA00023159"/>
    </source>
</evidence>
<dbReference type="PANTHER" id="PTHR24567">
    <property type="entry name" value="CRP FAMILY TRANSCRIPTIONAL REGULATORY PROTEIN"/>
    <property type="match status" value="1"/>
</dbReference>
<dbReference type="InterPro" id="IPR012318">
    <property type="entry name" value="HTH_CRP"/>
</dbReference>
<reference evidence="7 8" key="1">
    <citation type="submission" date="2019-03" db="EMBL/GenBank/DDBJ databases">
        <title>Genomic Encyclopedia of Type Strains, Phase IV (KMG-IV): sequencing the most valuable type-strain genomes for metagenomic binning, comparative biology and taxonomic classification.</title>
        <authorList>
            <person name="Goeker M."/>
        </authorList>
    </citation>
    <scope>NUCLEOTIDE SEQUENCE [LARGE SCALE GENOMIC DNA]</scope>
    <source>
        <strain evidence="7 8">DSM 24979</strain>
    </source>
</reference>
<dbReference type="InterPro" id="IPR050397">
    <property type="entry name" value="Env_Response_Regulators"/>
</dbReference>
<dbReference type="PROSITE" id="PS51063">
    <property type="entry name" value="HTH_CRP_2"/>
    <property type="match status" value="1"/>
</dbReference>
<dbReference type="OrthoDB" id="9810708at2"/>
<sequence length="227" mass="25724">MPTAPISLSGLLPMIHHYIDLKKGDYIFREGDLANELYIVCSGKVQLSKITPEGRELSLRICDKEDLFGEVIPFQSFTKCALSAKMMEDGRLAVIPQQTLEEKLTIDHSFALEFMQWMNLQFRRTQTKIRDLILHGKKGALYSTLIRLANSYGVETENGILIDLPLTNQELANFCGSAREVINRLLKGLKEDEIISVNKGKITIHNLQYLKDEIHCEGCPIDICNIN</sequence>
<dbReference type="PRINTS" id="PR00034">
    <property type="entry name" value="HTHCRP"/>
</dbReference>
<dbReference type="InterPro" id="IPR000595">
    <property type="entry name" value="cNMP-bd_dom"/>
</dbReference>
<dbReference type="SUPFAM" id="SSF51206">
    <property type="entry name" value="cAMP-binding domain-like"/>
    <property type="match status" value="1"/>
</dbReference>
<dbReference type="RefSeq" id="WP_132947800.1">
    <property type="nucleotide sequence ID" value="NZ_BSVG01000004.1"/>
</dbReference>
<dbReference type="Gene3D" id="1.10.10.10">
    <property type="entry name" value="Winged helix-like DNA-binding domain superfamily/Winged helix DNA-binding domain"/>
    <property type="match status" value="1"/>
</dbReference>
<dbReference type="GO" id="GO:0003700">
    <property type="term" value="F:DNA-binding transcription factor activity"/>
    <property type="evidence" value="ECO:0007669"/>
    <property type="project" value="TreeGrafter"/>
</dbReference>
<dbReference type="CDD" id="cd00092">
    <property type="entry name" value="HTH_CRP"/>
    <property type="match status" value="1"/>
</dbReference>
<dbReference type="AlphaFoldDB" id="A0A4R1QJ57"/>
<dbReference type="InterPro" id="IPR036390">
    <property type="entry name" value="WH_DNA-bd_sf"/>
</dbReference>
<evidence type="ECO:0000256" key="4">
    <source>
        <dbReference type="ARBA" id="ARBA00023163"/>
    </source>
</evidence>
<dbReference type="Pfam" id="PF00027">
    <property type="entry name" value="cNMP_binding"/>
    <property type="match status" value="1"/>
</dbReference>
<keyword evidence="8" id="KW-1185">Reference proteome</keyword>
<accession>A0A4R1QJ57</accession>
<feature type="domain" description="HTH crp-type" evidence="6">
    <location>
        <begin position="135"/>
        <end position="208"/>
    </location>
</feature>
<dbReference type="InterPro" id="IPR036388">
    <property type="entry name" value="WH-like_DNA-bd_sf"/>
</dbReference>
<keyword evidence="4" id="KW-0804">Transcription</keyword>
<keyword evidence="1" id="KW-0805">Transcription regulation</keyword>
<organism evidence="7 8">
    <name type="scientific">Thermolongibacillus altinsuensis</name>
    <dbReference type="NCBI Taxonomy" id="575256"/>
    <lineage>
        <taxon>Bacteria</taxon>
        <taxon>Bacillati</taxon>
        <taxon>Bacillota</taxon>
        <taxon>Bacilli</taxon>
        <taxon>Bacillales</taxon>
        <taxon>Anoxybacillaceae</taxon>
        <taxon>Thermolongibacillus</taxon>
    </lineage>
</organism>
<evidence type="ECO:0000313" key="8">
    <source>
        <dbReference type="Proteomes" id="UP000295658"/>
    </source>
</evidence>
<dbReference type="SMART" id="SM00100">
    <property type="entry name" value="cNMP"/>
    <property type="match status" value="1"/>
</dbReference>
<dbReference type="GO" id="GO:0005829">
    <property type="term" value="C:cytosol"/>
    <property type="evidence" value="ECO:0007669"/>
    <property type="project" value="TreeGrafter"/>
</dbReference>
<dbReference type="InterPro" id="IPR014710">
    <property type="entry name" value="RmlC-like_jellyroll"/>
</dbReference>
<comment type="caution">
    <text evidence="7">The sequence shown here is derived from an EMBL/GenBank/DDBJ whole genome shotgun (WGS) entry which is preliminary data.</text>
</comment>
<dbReference type="EMBL" id="SLUL01000004">
    <property type="protein sequence ID" value="TCL51040.1"/>
    <property type="molecule type" value="Genomic_DNA"/>
</dbReference>
<dbReference type="GO" id="GO:0003677">
    <property type="term" value="F:DNA binding"/>
    <property type="evidence" value="ECO:0007669"/>
    <property type="project" value="UniProtKB-KW"/>
</dbReference>
<gene>
    <name evidence="7" type="ORF">EDD69_10492</name>
</gene>
<protein>
    <submittedName>
        <fullName evidence="7">CRP/FNR family transcriptional regulator</fullName>
    </submittedName>
</protein>
<evidence type="ECO:0000259" key="6">
    <source>
        <dbReference type="PROSITE" id="PS51063"/>
    </source>
</evidence>
<dbReference type="CDD" id="cd00038">
    <property type="entry name" value="CAP_ED"/>
    <property type="match status" value="1"/>
</dbReference>